<evidence type="ECO:0000313" key="1">
    <source>
        <dbReference type="EMBL" id="MDP2563360.1"/>
    </source>
</evidence>
<sequence length="87" mass="10029">MESLISQLEAAIDEPNLENALNLDRKLLDEIKATDQLSLHENATYFLSVAARHQSVLNKVDDLKKQSFKNITQFNKNQKNIKKYQNV</sequence>
<dbReference type="EMBL" id="JAUYVT010000001">
    <property type="protein sequence ID" value="MDP2563360.1"/>
    <property type="molecule type" value="Genomic_DNA"/>
</dbReference>
<keyword evidence="2" id="KW-1185">Reference proteome</keyword>
<evidence type="ECO:0000313" key="2">
    <source>
        <dbReference type="Proteomes" id="UP001177212"/>
    </source>
</evidence>
<accession>A0ABT9F9M4</accession>
<name>A0ABT9F9M4_9GAMM</name>
<comment type="caution">
    <text evidence="1">The sequence shown here is derived from an EMBL/GenBank/DDBJ whole genome shotgun (WGS) entry which is preliminary data.</text>
</comment>
<reference evidence="1" key="1">
    <citation type="submission" date="2023-07" db="EMBL/GenBank/DDBJ databases">
        <title>Genome content predicts the carbon catabolic preferences of heterotrophic bacteria.</title>
        <authorList>
            <person name="Gralka M."/>
        </authorList>
    </citation>
    <scope>NUCLEOTIDE SEQUENCE</scope>
    <source>
        <strain evidence="1">4G09</strain>
    </source>
</reference>
<dbReference type="Proteomes" id="UP001177212">
    <property type="component" value="Unassembled WGS sequence"/>
</dbReference>
<protein>
    <submittedName>
        <fullName evidence="1">Uncharacterized protein</fullName>
    </submittedName>
</protein>
<organism evidence="1 2">
    <name type="scientific">Pseudoalteromonas marina</name>
    <dbReference type="NCBI Taxonomy" id="267375"/>
    <lineage>
        <taxon>Bacteria</taxon>
        <taxon>Pseudomonadati</taxon>
        <taxon>Pseudomonadota</taxon>
        <taxon>Gammaproteobacteria</taxon>
        <taxon>Alteromonadales</taxon>
        <taxon>Pseudoalteromonadaceae</taxon>
        <taxon>Pseudoalteromonas</taxon>
    </lineage>
</organism>
<dbReference type="RefSeq" id="WP_242032452.1">
    <property type="nucleotide sequence ID" value="NZ_AHCB03000005.1"/>
</dbReference>
<proteinExistence type="predicted"/>
<gene>
    <name evidence="1" type="ORF">Q8W34_01845</name>
</gene>